<protein>
    <submittedName>
        <fullName evidence="2">Uncharacterized protein</fullName>
    </submittedName>
</protein>
<evidence type="ECO:0000256" key="1">
    <source>
        <dbReference type="SAM" id="MobiDB-lite"/>
    </source>
</evidence>
<proteinExistence type="predicted"/>
<gene>
    <name evidence="2" type="ORF">Nepgr_030067</name>
</gene>
<accession>A0AAD3TFH9</accession>
<dbReference type="Proteomes" id="UP001279734">
    <property type="component" value="Unassembled WGS sequence"/>
</dbReference>
<feature type="region of interest" description="Disordered" evidence="1">
    <location>
        <begin position="1"/>
        <end position="22"/>
    </location>
</feature>
<comment type="caution">
    <text evidence="2">The sequence shown here is derived from an EMBL/GenBank/DDBJ whole genome shotgun (WGS) entry which is preliminary data.</text>
</comment>
<evidence type="ECO:0000313" key="3">
    <source>
        <dbReference type="Proteomes" id="UP001279734"/>
    </source>
</evidence>
<sequence>MQQRIDSRPKTHIGHRQDYGAQPLFHQQHQDLTQRHRIESMHIKTPIGPRLRPKSIKSTNAFTNRTYNHPNALLQQIDDSNPFATKNYKLAILARDNIG</sequence>
<keyword evidence="3" id="KW-1185">Reference proteome</keyword>
<reference evidence="2" key="1">
    <citation type="submission" date="2023-05" db="EMBL/GenBank/DDBJ databases">
        <title>Nepenthes gracilis genome sequencing.</title>
        <authorList>
            <person name="Fukushima K."/>
        </authorList>
    </citation>
    <scope>NUCLEOTIDE SEQUENCE</scope>
    <source>
        <strain evidence="2">SING2019-196</strain>
    </source>
</reference>
<dbReference type="AlphaFoldDB" id="A0AAD3TFH9"/>
<organism evidence="2 3">
    <name type="scientific">Nepenthes gracilis</name>
    <name type="common">Slender pitcher plant</name>
    <dbReference type="NCBI Taxonomy" id="150966"/>
    <lineage>
        <taxon>Eukaryota</taxon>
        <taxon>Viridiplantae</taxon>
        <taxon>Streptophyta</taxon>
        <taxon>Embryophyta</taxon>
        <taxon>Tracheophyta</taxon>
        <taxon>Spermatophyta</taxon>
        <taxon>Magnoliopsida</taxon>
        <taxon>eudicotyledons</taxon>
        <taxon>Gunneridae</taxon>
        <taxon>Pentapetalae</taxon>
        <taxon>Caryophyllales</taxon>
        <taxon>Nepenthaceae</taxon>
        <taxon>Nepenthes</taxon>
    </lineage>
</organism>
<evidence type="ECO:0000313" key="2">
    <source>
        <dbReference type="EMBL" id="GMH28224.1"/>
    </source>
</evidence>
<name>A0AAD3TFH9_NEPGR</name>
<dbReference type="EMBL" id="BSYO01000034">
    <property type="protein sequence ID" value="GMH28224.1"/>
    <property type="molecule type" value="Genomic_DNA"/>
</dbReference>